<evidence type="ECO:0000313" key="1">
    <source>
        <dbReference type="EMBL" id="MDT8900397.1"/>
    </source>
</evidence>
<dbReference type="Proteomes" id="UP001254848">
    <property type="component" value="Unassembled WGS sequence"/>
</dbReference>
<proteinExistence type="predicted"/>
<gene>
    <name evidence="1" type="ORF">Q4T40_03965</name>
</gene>
<sequence>MAVFTVNLGINDLQRSLGAFKTYDAQTQAKLRSAVQTSTSNIMLGAKRRAKVKSGGLVKGISMSYDGIRNIGIVRAKSSHAHLVEYGARTAKERPKNKRALHSSALTGSGFAAAANIPARREFPFMRPAFEDEKPNLVRSAEAAIKP</sequence>
<evidence type="ECO:0008006" key="3">
    <source>
        <dbReference type="Google" id="ProtNLM"/>
    </source>
</evidence>
<organism evidence="1 2">
    <name type="scientific">Anaeroselena agilis</name>
    <dbReference type="NCBI Taxonomy" id="3063788"/>
    <lineage>
        <taxon>Bacteria</taxon>
        <taxon>Bacillati</taxon>
        <taxon>Bacillota</taxon>
        <taxon>Negativicutes</taxon>
        <taxon>Acetonemataceae</taxon>
        <taxon>Anaeroselena</taxon>
    </lineage>
</organism>
<evidence type="ECO:0000313" key="2">
    <source>
        <dbReference type="Proteomes" id="UP001254848"/>
    </source>
</evidence>
<comment type="caution">
    <text evidence="1">The sequence shown here is derived from an EMBL/GenBank/DDBJ whole genome shotgun (WGS) entry which is preliminary data.</text>
</comment>
<protein>
    <recommendedName>
        <fullName evidence="3">HK97 gp10 family phage protein</fullName>
    </recommendedName>
</protein>
<dbReference type="InterPro" id="IPR010064">
    <property type="entry name" value="HK97-gp10_tail"/>
</dbReference>
<dbReference type="RefSeq" id="WP_413778944.1">
    <property type="nucleotide sequence ID" value="NZ_JAUOZS010000001.1"/>
</dbReference>
<dbReference type="EMBL" id="JAUOZS010000001">
    <property type="protein sequence ID" value="MDT8900397.1"/>
    <property type="molecule type" value="Genomic_DNA"/>
</dbReference>
<reference evidence="1 2" key="1">
    <citation type="submission" date="2023-07" db="EMBL/GenBank/DDBJ databases">
        <title>The novel representative of Negativicutes class, Anaeroselena agilis gen. nov. sp. nov.</title>
        <authorList>
            <person name="Prokofeva M.I."/>
            <person name="Elcheninov A.G."/>
            <person name="Klyukina A."/>
            <person name="Kublanov I.V."/>
            <person name="Frolov E.N."/>
            <person name="Podosokorskaya O.A."/>
        </authorList>
    </citation>
    <scope>NUCLEOTIDE SEQUENCE [LARGE SCALE GENOMIC DNA]</scope>
    <source>
        <strain evidence="1 2">4137-cl</strain>
    </source>
</reference>
<keyword evidence="2" id="KW-1185">Reference proteome</keyword>
<accession>A0ABU3NUB5</accession>
<name>A0ABU3NUB5_9FIRM</name>
<dbReference type="Pfam" id="PF04883">
    <property type="entry name" value="HK97-gp10_like"/>
    <property type="match status" value="1"/>
</dbReference>